<dbReference type="PANTHER" id="PTHR30146:SF148">
    <property type="entry name" value="HTH-TYPE TRANSCRIPTIONAL REPRESSOR PURR-RELATED"/>
    <property type="match status" value="1"/>
</dbReference>
<dbReference type="SMART" id="SM00345">
    <property type="entry name" value="HTH_GNTR"/>
    <property type="match status" value="1"/>
</dbReference>
<gene>
    <name evidence="6" type="ORF">OKA04_23085</name>
</gene>
<feature type="domain" description="HTH gntR-type" evidence="5">
    <location>
        <begin position="6"/>
        <end position="74"/>
    </location>
</feature>
<keyword evidence="7" id="KW-1185">Reference proteome</keyword>
<evidence type="ECO:0000256" key="1">
    <source>
        <dbReference type="ARBA" id="ARBA00022491"/>
    </source>
</evidence>
<protein>
    <submittedName>
        <fullName evidence="6">Substrate-binding domain-containing protein</fullName>
    </submittedName>
</protein>
<evidence type="ECO:0000313" key="6">
    <source>
        <dbReference type="EMBL" id="MCW1887641.1"/>
    </source>
</evidence>
<sequence>MNSRTPAKHEDISDELRKEIAAGKYGEEGRLPSDSKLMERFGVSRPTVAQAMRTLALEGLVVRKTGSGTYARPPGQSTVPISTRRLALLMPHFGHTEIFQLIAGHLASLARHHEYSLVWGGSTLPQLDADTRLEHGEELCQQFIENRVDGVFFSPYEFVKGGYDANLRMVKRFRDAGIPIVLVDHDIVAYPERSEYDLVGVDNAGGGFMIGRHLIKLGCTRFVHVAKPLSASTVDARYTGLWTAVSQYGDAECFIKAERGEAGDPVFANKVMASRPDAIVCGNDHTAALLVRTLGKIGVSVPGDVRVVGFDDAGFASLVSPPLTTYRQPCQDIAISGFRAMLDRIQDPSLPARSIRLSGSLVVRESCGAYVK</sequence>
<proteinExistence type="predicted"/>
<evidence type="ECO:0000256" key="2">
    <source>
        <dbReference type="ARBA" id="ARBA00023015"/>
    </source>
</evidence>
<dbReference type="InterPro" id="IPR028082">
    <property type="entry name" value="Peripla_BP_I"/>
</dbReference>
<dbReference type="Pfam" id="PF13377">
    <property type="entry name" value="Peripla_BP_3"/>
    <property type="match status" value="1"/>
</dbReference>
<keyword evidence="3" id="KW-0238">DNA-binding</keyword>
<dbReference type="InterPro" id="IPR046335">
    <property type="entry name" value="LacI/GalR-like_sensor"/>
</dbReference>
<evidence type="ECO:0000256" key="4">
    <source>
        <dbReference type="ARBA" id="ARBA00023163"/>
    </source>
</evidence>
<dbReference type="SUPFAM" id="SSF53822">
    <property type="entry name" value="Periplasmic binding protein-like I"/>
    <property type="match status" value="1"/>
</dbReference>
<name>A0ABT3FVM8_9BACT</name>
<dbReference type="InterPro" id="IPR000524">
    <property type="entry name" value="Tscrpt_reg_HTH_GntR"/>
</dbReference>
<comment type="caution">
    <text evidence="6">The sequence shown here is derived from an EMBL/GenBank/DDBJ whole genome shotgun (WGS) entry which is preliminary data.</text>
</comment>
<dbReference type="CDD" id="cd07377">
    <property type="entry name" value="WHTH_GntR"/>
    <property type="match status" value="1"/>
</dbReference>
<dbReference type="Gene3D" id="1.10.10.10">
    <property type="entry name" value="Winged helix-like DNA-binding domain superfamily/Winged helix DNA-binding domain"/>
    <property type="match status" value="1"/>
</dbReference>
<keyword evidence="2" id="KW-0805">Transcription regulation</keyword>
<dbReference type="SUPFAM" id="SSF46785">
    <property type="entry name" value="Winged helix' DNA-binding domain"/>
    <property type="match status" value="1"/>
</dbReference>
<evidence type="ECO:0000256" key="3">
    <source>
        <dbReference type="ARBA" id="ARBA00023125"/>
    </source>
</evidence>
<reference evidence="6 7" key="1">
    <citation type="submission" date="2022-10" db="EMBL/GenBank/DDBJ databases">
        <title>Luteolibacter flavescens strain MCCC 1K03193, whole genome shotgun sequencing project.</title>
        <authorList>
            <person name="Zhao G."/>
            <person name="Shen L."/>
        </authorList>
    </citation>
    <scope>NUCLEOTIDE SEQUENCE [LARGE SCALE GENOMIC DNA]</scope>
    <source>
        <strain evidence="6 7">MCCC 1K03193</strain>
    </source>
</reference>
<organism evidence="6 7">
    <name type="scientific">Luteolibacter flavescens</name>
    <dbReference type="NCBI Taxonomy" id="1859460"/>
    <lineage>
        <taxon>Bacteria</taxon>
        <taxon>Pseudomonadati</taxon>
        <taxon>Verrucomicrobiota</taxon>
        <taxon>Verrucomicrobiia</taxon>
        <taxon>Verrucomicrobiales</taxon>
        <taxon>Verrucomicrobiaceae</taxon>
        <taxon>Luteolibacter</taxon>
    </lineage>
</organism>
<dbReference type="Pfam" id="PF00392">
    <property type="entry name" value="GntR"/>
    <property type="match status" value="1"/>
</dbReference>
<keyword evidence="1" id="KW-0678">Repressor</keyword>
<dbReference type="InterPro" id="IPR036388">
    <property type="entry name" value="WH-like_DNA-bd_sf"/>
</dbReference>
<evidence type="ECO:0000259" key="5">
    <source>
        <dbReference type="PROSITE" id="PS50949"/>
    </source>
</evidence>
<evidence type="ECO:0000313" key="7">
    <source>
        <dbReference type="Proteomes" id="UP001207930"/>
    </source>
</evidence>
<dbReference type="PRINTS" id="PR00035">
    <property type="entry name" value="HTHGNTR"/>
</dbReference>
<accession>A0ABT3FVM8</accession>
<dbReference type="Proteomes" id="UP001207930">
    <property type="component" value="Unassembled WGS sequence"/>
</dbReference>
<dbReference type="RefSeq" id="WP_264503597.1">
    <property type="nucleotide sequence ID" value="NZ_JAPDDS010000020.1"/>
</dbReference>
<dbReference type="PANTHER" id="PTHR30146">
    <property type="entry name" value="LACI-RELATED TRANSCRIPTIONAL REPRESSOR"/>
    <property type="match status" value="1"/>
</dbReference>
<dbReference type="InterPro" id="IPR036390">
    <property type="entry name" value="WH_DNA-bd_sf"/>
</dbReference>
<dbReference type="Gene3D" id="3.40.50.2300">
    <property type="match status" value="2"/>
</dbReference>
<dbReference type="PROSITE" id="PS50949">
    <property type="entry name" value="HTH_GNTR"/>
    <property type="match status" value="1"/>
</dbReference>
<keyword evidence="4" id="KW-0804">Transcription</keyword>
<dbReference type="EMBL" id="JAPDDS010000020">
    <property type="protein sequence ID" value="MCW1887641.1"/>
    <property type="molecule type" value="Genomic_DNA"/>
</dbReference>